<comment type="caution">
    <text evidence="2">The sequence shown here is derived from an EMBL/GenBank/DDBJ whole genome shotgun (WGS) entry which is preliminary data.</text>
</comment>
<dbReference type="EMBL" id="JAJVCN010000002">
    <property type="protein sequence ID" value="MCE7006794.1"/>
    <property type="molecule type" value="Genomic_DNA"/>
</dbReference>
<sequence>MAVELNHIIVSAKDAKASATFLADILGLEVGDKWGPFYPLVVSNGVTLDYIDTTADIQAQHCAFLVTDEEFDASFERIKAAGIPYWADPHKETPNEINHLFGGRGVYFDDPDGHVMEIITAPYA</sequence>
<gene>
    <name evidence="2" type="ORF">LWC34_28790</name>
</gene>
<name>A0ABS8ZG50_9PSEU</name>
<dbReference type="Gene3D" id="3.10.180.10">
    <property type="entry name" value="2,3-Dihydroxybiphenyl 1,2-Dioxygenase, domain 1"/>
    <property type="match status" value="1"/>
</dbReference>
<dbReference type="Proteomes" id="UP001521150">
    <property type="component" value="Unassembled WGS sequence"/>
</dbReference>
<evidence type="ECO:0000313" key="2">
    <source>
        <dbReference type="EMBL" id="MCE7006794.1"/>
    </source>
</evidence>
<dbReference type="CDD" id="cd08351">
    <property type="entry name" value="ChaP_like"/>
    <property type="match status" value="1"/>
</dbReference>
<dbReference type="SUPFAM" id="SSF54593">
    <property type="entry name" value="Glyoxalase/Bleomycin resistance protein/Dihydroxybiphenyl dioxygenase"/>
    <property type="match status" value="1"/>
</dbReference>
<keyword evidence="3" id="KW-1185">Reference proteome</keyword>
<dbReference type="InterPro" id="IPR004360">
    <property type="entry name" value="Glyas_Fos-R_dOase_dom"/>
</dbReference>
<dbReference type="PROSITE" id="PS51819">
    <property type="entry name" value="VOC"/>
    <property type="match status" value="1"/>
</dbReference>
<reference evidence="2 3" key="1">
    <citation type="submission" date="2021-12" db="EMBL/GenBank/DDBJ databases">
        <title>Genome sequence of Kibdelosporangium philippinense ATCC 49844.</title>
        <authorList>
            <person name="Fedorov E.A."/>
            <person name="Omeragic M."/>
            <person name="Shalygina K.F."/>
            <person name="Maclea K.S."/>
        </authorList>
    </citation>
    <scope>NUCLEOTIDE SEQUENCE [LARGE SCALE GENOMIC DNA]</scope>
    <source>
        <strain evidence="2 3">ATCC 49844</strain>
    </source>
</reference>
<accession>A0ABS8ZG50</accession>
<dbReference type="InterPro" id="IPR037523">
    <property type="entry name" value="VOC_core"/>
</dbReference>
<feature type="domain" description="VOC" evidence="1">
    <location>
        <begin position="4"/>
        <end position="121"/>
    </location>
</feature>
<dbReference type="InterPro" id="IPR029068">
    <property type="entry name" value="Glyas_Bleomycin-R_OHBP_Dase"/>
</dbReference>
<dbReference type="RefSeq" id="WP_233728226.1">
    <property type="nucleotide sequence ID" value="NZ_JAJVCN010000002.1"/>
</dbReference>
<organism evidence="2 3">
    <name type="scientific">Kibdelosporangium philippinense</name>
    <dbReference type="NCBI Taxonomy" id="211113"/>
    <lineage>
        <taxon>Bacteria</taxon>
        <taxon>Bacillati</taxon>
        <taxon>Actinomycetota</taxon>
        <taxon>Actinomycetes</taxon>
        <taxon>Pseudonocardiales</taxon>
        <taxon>Pseudonocardiaceae</taxon>
        <taxon>Kibdelosporangium</taxon>
    </lineage>
</organism>
<proteinExistence type="predicted"/>
<protein>
    <submittedName>
        <fullName evidence="2">VOC family protein</fullName>
    </submittedName>
</protein>
<dbReference type="Pfam" id="PF00903">
    <property type="entry name" value="Glyoxalase"/>
    <property type="match status" value="1"/>
</dbReference>
<evidence type="ECO:0000259" key="1">
    <source>
        <dbReference type="PROSITE" id="PS51819"/>
    </source>
</evidence>
<evidence type="ECO:0000313" key="3">
    <source>
        <dbReference type="Proteomes" id="UP001521150"/>
    </source>
</evidence>